<dbReference type="EMBL" id="AP014958">
    <property type="protein sequence ID" value="BAS80788.1"/>
    <property type="molecule type" value="Genomic_DNA"/>
</dbReference>
<reference evidence="3" key="1">
    <citation type="journal article" date="2005" name="Nature">
        <title>The map-based sequence of the rice genome.</title>
        <authorList>
            <consortium name="International rice genome sequencing project (IRGSP)"/>
            <person name="Matsumoto T."/>
            <person name="Wu J."/>
            <person name="Kanamori H."/>
            <person name="Katayose Y."/>
            <person name="Fujisawa M."/>
            <person name="Namiki N."/>
            <person name="Mizuno H."/>
            <person name="Yamamoto K."/>
            <person name="Antonio B.A."/>
            <person name="Baba T."/>
            <person name="Sakata K."/>
            <person name="Nagamura Y."/>
            <person name="Aoki H."/>
            <person name="Arikawa K."/>
            <person name="Arita K."/>
            <person name="Bito T."/>
            <person name="Chiden Y."/>
            <person name="Fujitsuka N."/>
            <person name="Fukunaka R."/>
            <person name="Hamada M."/>
            <person name="Harada C."/>
            <person name="Hayashi A."/>
            <person name="Hijishita S."/>
            <person name="Honda M."/>
            <person name="Hosokawa S."/>
            <person name="Ichikawa Y."/>
            <person name="Idonuma A."/>
            <person name="Iijima M."/>
            <person name="Ikeda M."/>
            <person name="Ikeno M."/>
            <person name="Ito K."/>
            <person name="Ito S."/>
            <person name="Ito T."/>
            <person name="Ito Y."/>
            <person name="Ito Y."/>
            <person name="Iwabuchi A."/>
            <person name="Kamiya K."/>
            <person name="Karasawa W."/>
            <person name="Kurita K."/>
            <person name="Katagiri S."/>
            <person name="Kikuta A."/>
            <person name="Kobayashi H."/>
            <person name="Kobayashi N."/>
            <person name="Machita K."/>
            <person name="Maehara T."/>
            <person name="Masukawa M."/>
            <person name="Mizubayashi T."/>
            <person name="Mukai Y."/>
            <person name="Nagasaki H."/>
            <person name="Nagata Y."/>
            <person name="Naito S."/>
            <person name="Nakashima M."/>
            <person name="Nakama Y."/>
            <person name="Nakamichi Y."/>
            <person name="Nakamura M."/>
            <person name="Meguro A."/>
            <person name="Negishi M."/>
            <person name="Ohta I."/>
            <person name="Ohta T."/>
            <person name="Okamoto M."/>
            <person name="Ono N."/>
            <person name="Saji S."/>
            <person name="Sakaguchi M."/>
            <person name="Sakai K."/>
            <person name="Shibata M."/>
            <person name="Shimokawa T."/>
            <person name="Song J."/>
            <person name="Takazaki Y."/>
            <person name="Terasawa K."/>
            <person name="Tsugane M."/>
            <person name="Tsuji K."/>
            <person name="Ueda S."/>
            <person name="Waki K."/>
            <person name="Yamagata H."/>
            <person name="Yamamoto M."/>
            <person name="Yamamoto S."/>
            <person name="Yamane H."/>
            <person name="Yoshiki S."/>
            <person name="Yoshihara R."/>
            <person name="Yukawa K."/>
            <person name="Zhong H."/>
            <person name="Yano M."/>
            <person name="Yuan Q."/>
            <person name="Ouyang S."/>
            <person name="Liu J."/>
            <person name="Jones K.M."/>
            <person name="Gansberger K."/>
            <person name="Moffat K."/>
            <person name="Hill J."/>
            <person name="Bera J."/>
            <person name="Fadrosh D."/>
            <person name="Jin S."/>
            <person name="Johri S."/>
            <person name="Kim M."/>
            <person name="Overton L."/>
            <person name="Reardon M."/>
            <person name="Tsitrin T."/>
            <person name="Vuong H."/>
            <person name="Weaver B."/>
            <person name="Ciecko A."/>
            <person name="Tallon L."/>
            <person name="Jackson J."/>
            <person name="Pai G."/>
            <person name="Aken S.V."/>
            <person name="Utterback T."/>
            <person name="Reidmuller S."/>
            <person name="Feldblyum T."/>
            <person name="Hsiao J."/>
            <person name="Zismann V."/>
            <person name="Iobst S."/>
            <person name="de Vazeille A.R."/>
            <person name="Buell C.R."/>
            <person name="Ying K."/>
            <person name="Li Y."/>
            <person name="Lu T."/>
            <person name="Huang Y."/>
            <person name="Zhao Q."/>
            <person name="Feng Q."/>
            <person name="Zhang L."/>
            <person name="Zhu J."/>
            <person name="Weng Q."/>
            <person name="Mu J."/>
            <person name="Lu Y."/>
            <person name="Fan D."/>
            <person name="Liu Y."/>
            <person name="Guan J."/>
            <person name="Zhang Y."/>
            <person name="Yu S."/>
            <person name="Liu X."/>
            <person name="Zhang Y."/>
            <person name="Hong G."/>
            <person name="Han B."/>
            <person name="Choisne N."/>
            <person name="Demange N."/>
            <person name="Orjeda G."/>
            <person name="Samain S."/>
            <person name="Cattolico L."/>
            <person name="Pelletier E."/>
            <person name="Couloux A."/>
            <person name="Segurens B."/>
            <person name="Wincker P."/>
            <person name="D'Hont A."/>
            <person name="Scarpelli C."/>
            <person name="Weissenbach J."/>
            <person name="Salanoubat M."/>
            <person name="Quetier F."/>
            <person name="Yu Y."/>
            <person name="Kim H.R."/>
            <person name="Rambo T."/>
            <person name="Currie J."/>
            <person name="Collura K."/>
            <person name="Luo M."/>
            <person name="Yang T."/>
            <person name="Ammiraju J.S.S."/>
            <person name="Engler F."/>
            <person name="Soderlund C."/>
            <person name="Wing R.A."/>
            <person name="Palmer L.E."/>
            <person name="de la Bastide M."/>
            <person name="Spiegel L."/>
            <person name="Nascimento L."/>
            <person name="Zutavern T."/>
            <person name="O'Shaughnessy A."/>
            <person name="Dike S."/>
            <person name="Dedhia N."/>
            <person name="Preston R."/>
            <person name="Balija V."/>
            <person name="McCombie W.R."/>
            <person name="Chow T."/>
            <person name="Chen H."/>
            <person name="Chung M."/>
            <person name="Chen C."/>
            <person name="Shaw J."/>
            <person name="Wu H."/>
            <person name="Hsiao K."/>
            <person name="Chao Y."/>
            <person name="Chu M."/>
            <person name="Cheng C."/>
            <person name="Hour A."/>
            <person name="Lee P."/>
            <person name="Lin S."/>
            <person name="Lin Y."/>
            <person name="Liou J."/>
            <person name="Liu S."/>
            <person name="Hsing Y."/>
            <person name="Raghuvanshi S."/>
            <person name="Mohanty A."/>
            <person name="Bharti A.K."/>
            <person name="Gaur A."/>
            <person name="Gupta V."/>
            <person name="Kumar D."/>
            <person name="Ravi V."/>
            <person name="Vij S."/>
            <person name="Kapur A."/>
            <person name="Khurana P."/>
            <person name="Khurana P."/>
            <person name="Khurana J.P."/>
            <person name="Tyagi A.K."/>
            <person name="Gaikwad K."/>
            <person name="Singh A."/>
            <person name="Dalal V."/>
            <person name="Srivastava S."/>
            <person name="Dixit A."/>
            <person name="Pal A.K."/>
            <person name="Ghazi I.A."/>
            <person name="Yadav M."/>
            <person name="Pandit A."/>
            <person name="Bhargava A."/>
            <person name="Sureshbabu K."/>
            <person name="Batra K."/>
            <person name="Sharma T.R."/>
            <person name="Mohapatra T."/>
            <person name="Singh N.K."/>
            <person name="Messing J."/>
            <person name="Nelson A.B."/>
            <person name="Fuks G."/>
            <person name="Kavchok S."/>
            <person name="Keizer G."/>
            <person name="Linton E."/>
            <person name="Llaca V."/>
            <person name="Song R."/>
            <person name="Tanyolac B."/>
            <person name="Young S."/>
            <person name="Ho-Il K."/>
            <person name="Hahn J.H."/>
            <person name="Sangsakoo G."/>
            <person name="Vanavichit A."/>
            <person name="de Mattos Luiz.A.T."/>
            <person name="Zimmer P.D."/>
            <person name="Malone G."/>
            <person name="Dellagostin O."/>
            <person name="de Oliveira A.C."/>
            <person name="Bevan M."/>
            <person name="Bancroft I."/>
            <person name="Minx P."/>
            <person name="Cordum H."/>
            <person name="Wilson R."/>
            <person name="Cheng Z."/>
            <person name="Jin W."/>
            <person name="Jiang J."/>
            <person name="Leong S.A."/>
            <person name="Iwama H."/>
            <person name="Gojobori T."/>
            <person name="Itoh T."/>
            <person name="Niimura Y."/>
            <person name="Fujii Y."/>
            <person name="Habara T."/>
            <person name="Sakai H."/>
            <person name="Sato Y."/>
            <person name="Wilson G."/>
            <person name="Kumar K."/>
            <person name="McCouch S."/>
            <person name="Juretic N."/>
            <person name="Hoen D."/>
            <person name="Wright S."/>
            <person name="Bruskiewich R."/>
            <person name="Bureau T."/>
            <person name="Miyao A."/>
            <person name="Hirochika H."/>
            <person name="Nishikawa T."/>
            <person name="Kadowaki K."/>
            <person name="Sugiura M."/>
            <person name="Burr B."/>
            <person name="Sasaki T."/>
        </authorList>
    </citation>
    <scope>NUCLEOTIDE SEQUENCE [LARGE SCALE GENOMIC DNA]</scope>
    <source>
        <strain evidence="3">cv. Nipponbare</strain>
    </source>
</reference>
<evidence type="ECO:0000256" key="1">
    <source>
        <dbReference type="SAM" id="MobiDB-lite"/>
    </source>
</evidence>
<reference evidence="2 3" key="3">
    <citation type="journal article" date="2013" name="Rice">
        <title>Improvement of the Oryza sativa Nipponbare reference genome using next generation sequence and optical map data.</title>
        <authorList>
            <person name="Kawahara Y."/>
            <person name="de la Bastide M."/>
            <person name="Hamilton J.P."/>
            <person name="Kanamori H."/>
            <person name="McCombie W.R."/>
            <person name="Ouyang S."/>
            <person name="Schwartz D.C."/>
            <person name="Tanaka T."/>
            <person name="Wu J."/>
            <person name="Zhou S."/>
            <person name="Childs K.L."/>
            <person name="Davidson R.M."/>
            <person name="Lin H."/>
            <person name="Quesada-Ocampo L."/>
            <person name="Vaillancourt B."/>
            <person name="Sakai H."/>
            <person name="Lee S.S."/>
            <person name="Kim J."/>
            <person name="Numa H."/>
            <person name="Itoh T."/>
            <person name="Buell C.R."/>
            <person name="Matsumoto T."/>
        </authorList>
    </citation>
    <scope>NUCLEOTIDE SEQUENCE [LARGE SCALE GENOMIC DNA]</scope>
    <source>
        <strain evidence="3">cv. Nipponbare</strain>
    </source>
</reference>
<proteinExistence type="predicted"/>
<protein>
    <submittedName>
        <fullName evidence="2">Os02g0734733 protein</fullName>
    </submittedName>
</protein>
<keyword evidence="3" id="KW-1185">Reference proteome</keyword>
<name>A0A0P0VP89_ORYSJ</name>
<gene>
    <name evidence="2" type="ordered locus">Os02g0734733</name>
    <name evidence="2" type="ORF">OSNPB_020734733</name>
</gene>
<evidence type="ECO:0000313" key="3">
    <source>
        <dbReference type="Proteomes" id="UP000059680"/>
    </source>
</evidence>
<dbReference type="InParanoid" id="A0A0P0VP89"/>
<dbReference type="Proteomes" id="UP000059680">
    <property type="component" value="Chromosome 2"/>
</dbReference>
<sequence>MYPGRGQLPVLPPMLSSHAADADQRPSSVVITPMPLSQMRRGRETSFEHCRSRPSIRRWHGLKPPRQWRGQLRLPRRGCREEPSSLRPERTSGAWWRRRDDGVLVWGGV</sequence>
<feature type="region of interest" description="Disordered" evidence="1">
    <location>
        <begin position="1"/>
        <end position="26"/>
    </location>
</feature>
<reference evidence="2 3" key="2">
    <citation type="journal article" date="2013" name="Plant Cell Physiol.">
        <title>Rice Annotation Project Database (RAP-DB): an integrative and interactive database for rice genomics.</title>
        <authorList>
            <person name="Sakai H."/>
            <person name="Lee S.S."/>
            <person name="Tanaka T."/>
            <person name="Numa H."/>
            <person name="Kim J."/>
            <person name="Kawahara Y."/>
            <person name="Wakimoto H."/>
            <person name="Yang C.C."/>
            <person name="Iwamoto M."/>
            <person name="Abe T."/>
            <person name="Yamada Y."/>
            <person name="Muto A."/>
            <person name="Inokuchi H."/>
            <person name="Ikemura T."/>
            <person name="Matsumoto T."/>
            <person name="Sasaki T."/>
            <person name="Itoh T."/>
        </authorList>
    </citation>
    <scope>NUCLEOTIDE SEQUENCE [LARGE SCALE GENOMIC DNA]</scope>
    <source>
        <strain evidence="3">cv. Nipponbare</strain>
    </source>
</reference>
<dbReference type="AlphaFoldDB" id="A0A0P0VP89"/>
<organism evidence="2 3">
    <name type="scientific">Oryza sativa subsp. japonica</name>
    <name type="common">Rice</name>
    <dbReference type="NCBI Taxonomy" id="39947"/>
    <lineage>
        <taxon>Eukaryota</taxon>
        <taxon>Viridiplantae</taxon>
        <taxon>Streptophyta</taxon>
        <taxon>Embryophyta</taxon>
        <taxon>Tracheophyta</taxon>
        <taxon>Spermatophyta</taxon>
        <taxon>Magnoliopsida</taxon>
        <taxon>Liliopsida</taxon>
        <taxon>Poales</taxon>
        <taxon>Poaceae</taxon>
        <taxon>BOP clade</taxon>
        <taxon>Oryzoideae</taxon>
        <taxon>Oryzeae</taxon>
        <taxon>Oryzinae</taxon>
        <taxon>Oryza</taxon>
        <taxon>Oryza sativa</taxon>
    </lineage>
</organism>
<evidence type="ECO:0000313" key="2">
    <source>
        <dbReference type="EMBL" id="BAS80788.1"/>
    </source>
</evidence>
<dbReference type="PaxDb" id="39947-A0A0P0VP89"/>
<accession>A0A0P0VP89</accession>